<dbReference type="Proteomes" id="UP000694864">
    <property type="component" value="Chromosome 5"/>
</dbReference>
<dbReference type="InterPro" id="IPR006869">
    <property type="entry name" value="DUF547"/>
</dbReference>
<dbReference type="InterPro" id="IPR025757">
    <property type="entry name" value="MIP1_Leuzipper"/>
</dbReference>
<gene>
    <name evidence="5" type="primary">LOC104789860</name>
</gene>
<evidence type="ECO:0000256" key="1">
    <source>
        <dbReference type="SAM" id="MobiDB-lite"/>
    </source>
</evidence>
<evidence type="ECO:0000313" key="5">
    <source>
        <dbReference type="RefSeq" id="XP_019100994.1"/>
    </source>
</evidence>
<dbReference type="Pfam" id="PF04784">
    <property type="entry name" value="DUF547"/>
    <property type="match status" value="1"/>
</dbReference>
<name>A0ABM1RPQ6_CAMSA</name>
<sequence length="425" mass="48217">MFEDSLLASKQASSLSRFSQTKDVKLSQPKITKVINGLDSPKKSKFNLYRFELEHDVQRLRDQLQKETALRALLLKASDQSHKIELSHASSLPRSVQELLSNIAAMEATVSKLEQEIMSLHFLLIQERNERKLAEYNLTHSLSPPPIDLVRLSEKNETLRRKDHKGQPRSKLAKSLQRVDNANELSKEMIRCMRNIFVSLGETSAGSKSSQETTSFSSRENPTSSSSTSWWSPSEYSRISKWAQSPRIDIQKNSDVLATESNAFDPYRVQGKLSWADIGSYRSATEVASMSVEEKRLGYASDELWRFRNLVERLARVNPTELSHNEKLAFWINIYNALIMHAYLAYGVPETDVKLFSLMQKAAYTVGGHSYNAATIEYMTLKMNPPLHRPQIALLLSILKLKVSEAQRQAEIGPSGHNIYPCLTL</sequence>
<feature type="region of interest" description="Disordered" evidence="1">
    <location>
        <begin position="203"/>
        <end position="232"/>
    </location>
</feature>
<dbReference type="PANTHER" id="PTHR23054">
    <property type="entry name" value="TERNARY COMPLEX FACTOR MIP1, LEUCINE-ZIPPER-RELATED"/>
    <property type="match status" value="1"/>
</dbReference>
<reference evidence="4" key="1">
    <citation type="journal article" date="2014" name="Nat. Commun.">
        <title>The emerging biofuel crop Camelina sativa retains a highly undifferentiated hexaploid genome structure.</title>
        <authorList>
            <person name="Kagale S."/>
            <person name="Koh C."/>
            <person name="Nixon J."/>
            <person name="Bollina V."/>
            <person name="Clarke W.E."/>
            <person name="Tuteja R."/>
            <person name="Spillane C."/>
            <person name="Robinson S.J."/>
            <person name="Links M.G."/>
            <person name="Clarke C."/>
            <person name="Higgins E.E."/>
            <person name="Huebert T."/>
            <person name="Sharpe A.G."/>
            <person name="Parkin I.A."/>
        </authorList>
    </citation>
    <scope>NUCLEOTIDE SEQUENCE [LARGE SCALE GENOMIC DNA]</scope>
    <source>
        <strain evidence="4">cv. DH55</strain>
    </source>
</reference>
<evidence type="ECO:0000313" key="4">
    <source>
        <dbReference type="Proteomes" id="UP000694864"/>
    </source>
</evidence>
<dbReference type="PANTHER" id="PTHR23054:SF60">
    <property type="entry name" value="DUF547 DOMAIN-CONTAINING PROTEIN"/>
    <property type="match status" value="1"/>
</dbReference>
<feature type="domain" description="DUF547" evidence="2">
    <location>
        <begin position="320"/>
        <end position="387"/>
    </location>
</feature>
<proteinExistence type="predicted"/>
<dbReference type="GeneID" id="104789860"/>
<feature type="domain" description="Ternary complex factor MIP1 leucine-zipper" evidence="3">
    <location>
        <begin position="47"/>
        <end position="127"/>
    </location>
</feature>
<keyword evidence="4" id="KW-1185">Reference proteome</keyword>
<accession>A0ABM1RPQ6</accession>
<dbReference type="RefSeq" id="XP_019100994.1">
    <property type="nucleotide sequence ID" value="XM_019245449.1"/>
</dbReference>
<organism evidence="4 5">
    <name type="scientific">Camelina sativa</name>
    <name type="common">False flax</name>
    <name type="synonym">Myagrum sativum</name>
    <dbReference type="NCBI Taxonomy" id="90675"/>
    <lineage>
        <taxon>Eukaryota</taxon>
        <taxon>Viridiplantae</taxon>
        <taxon>Streptophyta</taxon>
        <taxon>Embryophyta</taxon>
        <taxon>Tracheophyta</taxon>
        <taxon>Spermatophyta</taxon>
        <taxon>Magnoliopsida</taxon>
        <taxon>eudicotyledons</taxon>
        <taxon>Gunneridae</taxon>
        <taxon>Pentapetalae</taxon>
        <taxon>rosids</taxon>
        <taxon>malvids</taxon>
        <taxon>Brassicales</taxon>
        <taxon>Brassicaceae</taxon>
        <taxon>Camelineae</taxon>
        <taxon>Camelina</taxon>
    </lineage>
</organism>
<reference evidence="5" key="2">
    <citation type="submission" date="2025-08" db="UniProtKB">
        <authorList>
            <consortium name="RefSeq"/>
        </authorList>
    </citation>
    <scope>IDENTIFICATION</scope>
    <source>
        <tissue evidence="5">Leaf</tissue>
    </source>
</reference>
<evidence type="ECO:0000259" key="3">
    <source>
        <dbReference type="Pfam" id="PF14389"/>
    </source>
</evidence>
<evidence type="ECO:0000259" key="2">
    <source>
        <dbReference type="Pfam" id="PF04784"/>
    </source>
</evidence>
<protein>
    <submittedName>
        <fullName evidence="5">Uncharacterized protein LOC104789860</fullName>
    </submittedName>
</protein>
<feature type="compositionally biased region" description="Low complexity" evidence="1">
    <location>
        <begin position="207"/>
        <end position="232"/>
    </location>
</feature>
<dbReference type="Pfam" id="PF14389">
    <property type="entry name" value="Lzipper-MIP1"/>
    <property type="match status" value="1"/>
</dbReference>